<dbReference type="Proteomes" id="UP000000442">
    <property type="component" value="Chromosome"/>
</dbReference>
<dbReference type="KEGG" id="dat:HRM2_42490"/>
<dbReference type="HOGENOM" id="CLU_2896673_0_0_7"/>
<dbReference type="AlphaFoldDB" id="C0QD73"/>
<gene>
    <name evidence="1" type="ordered locus">HRM2_42490</name>
</gene>
<reference evidence="1 2" key="1">
    <citation type="journal article" date="2009" name="Environ. Microbiol.">
        <title>Genome sequence of Desulfobacterium autotrophicum HRM2, a marine sulfate reducer oxidizing organic carbon completely to carbon dioxide.</title>
        <authorList>
            <person name="Strittmatter A.W."/>
            <person name="Liesegang H."/>
            <person name="Rabus R."/>
            <person name="Decker I."/>
            <person name="Amann J."/>
            <person name="Andres S."/>
            <person name="Henne A."/>
            <person name="Fricke W.F."/>
            <person name="Martinez-Arias R."/>
            <person name="Bartels D."/>
            <person name="Goesmann A."/>
            <person name="Krause L."/>
            <person name="Puehler A."/>
            <person name="Klenk H.P."/>
            <person name="Richter M."/>
            <person name="Schuler M."/>
            <person name="Gloeckner F.O."/>
            <person name="Meyerdierks A."/>
            <person name="Gottschalk G."/>
            <person name="Amann R."/>
        </authorList>
    </citation>
    <scope>NUCLEOTIDE SEQUENCE [LARGE SCALE GENOMIC DNA]</scope>
    <source>
        <strain evidence="2">ATCC 43914 / DSM 3382 / HRM2</strain>
    </source>
</reference>
<organism evidence="1 2">
    <name type="scientific">Desulforapulum autotrophicum (strain ATCC 43914 / DSM 3382 / VKM B-1955 / HRM2)</name>
    <name type="common">Desulfobacterium autotrophicum</name>
    <dbReference type="NCBI Taxonomy" id="177437"/>
    <lineage>
        <taxon>Bacteria</taxon>
        <taxon>Pseudomonadati</taxon>
        <taxon>Thermodesulfobacteriota</taxon>
        <taxon>Desulfobacteria</taxon>
        <taxon>Desulfobacterales</taxon>
        <taxon>Desulfobacteraceae</taxon>
        <taxon>Desulforapulum</taxon>
    </lineage>
</organism>
<evidence type="ECO:0000313" key="2">
    <source>
        <dbReference type="Proteomes" id="UP000000442"/>
    </source>
</evidence>
<accession>C0QD73</accession>
<dbReference type="EMBL" id="CP001087">
    <property type="protein sequence ID" value="ACN17305.1"/>
    <property type="molecule type" value="Genomic_DNA"/>
</dbReference>
<name>C0QD73_DESAH</name>
<protein>
    <submittedName>
        <fullName evidence="1">Uncharacterized protein</fullName>
    </submittedName>
</protein>
<evidence type="ECO:0000313" key="1">
    <source>
        <dbReference type="EMBL" id="ACN17305.1"/>
    </source>
</evidence>
<keyword evidence="2" id="KW-1185">Reference proteome</keyword>
<proteinExistence type="predicted"/>
<sequence>MPPERGFCRFLRAEFKVHQRPDNSCFVRFDEINYEKLRTGDFATDLLNITQRIANELEGGGR</sequence>